<organism evidence="6 7">
    <name type="scientific">Mycolicibacterium rhodesiae</name>
    <name type="common">Mycobacterium rhodesiae</name>
    <dbReference type="NCBI Taxonomy" id="36814"/>
    <lineage>
        <taxon>Bacteria</taxon>
        <taxon>Bacillati</taxon>
        <taxon>Actinomycetota</taxon>
        <taxon>Actinomycetes</taxon>
        <taxon>Mycobacteriales</taxon>
        <taxon>Mycobacteriaceae</taxon>
        <taxon>Mycolicibacterium</taxon>
    </lineage>
</organism>
<dbReference type="OrthoDB" id="9805134at2"/>
<feature type="DNA-binding region" description="H-T-H motif" evidence="4">
    <location>
        <begin position="29"/>
        <end position="48"/>
    </location>
</feature>
<dbReference type="Pfam" id="PF00440">
    <property type="entry name" value="TetR_N"/>
    <property type="match status" value="1"/>
</dbReference>
<dbReference type="AlphaFoldDB" id="A0A1X0IPI0"/>
<dbReference type="InterPro" id="IPR023772">
    <property type="entry name" value="DNA-bd_HTH_TetR-type_CS"/>
</dbReference>
<dbReference type="Gene3D" id="1.10.10.60">
    <property type="entry name" value="Homeodomain-like"/>
    <property type="match status" value="1"/>
</dbReference>
<evidence type="ECO:0000256" key="1">
    <source>
        <dbReference type="ARBA" id="ARBA00023015"/>
    </source>
</evidence>
<comment type="caution">
    <text evidence="6">The sequence shown here is derived from an EMBL/GenBank/DDBJ whole genome shotgun (WGS) entry which is preliminary data.</text>
</comment>
<evidence type="ECO:0000313" key="7">
    <source>
        <dbReference type="Proteomes" id="UP000192534"/>
    </source>
</evidence>
<dbReference type="PROSITE" id="PS01081">
    <property type="entry name" value="HTH_TETR_1"/>
    <property type="match status" value="1"/>
</dbReference>
<evidence type="ECO:0000256" key="4">
    <source>
        <dbReference type="PROSITE-ProRule" id="PRU00335"/>
    </source>
</evidence>
<dbReference type="InterPro" id="IPR001647">
    <property type="entry name" value="HTH_TetR"/>
</dbReference>
<dbReference type="Proteomes" id="UP000192534">
    <property type="component" value="Unassembled WGS sequence"/>
</dbReference>
<dbReference type="PROSITE" id="PS50977">
    <property type="entry name" value="HTH_TETR_2"/>
    <property type="match status" value="1"/>
</dbReference>
<reference evidence="6 7" key="1">
    <citation type="submission" date="2016-12" db="EMBL/GenBank/DDBJ databases">
        <title>The new phylogeny of genus Mycobacterium.</title>
        <authorList>
            <person name="Tortoli E."/>
            <person name="Trovato A."/>
            <person name="Cirillo D.M."/>
        </authorList>
    </citation>
    <scope>NUCLEOTIDE SEQUENCE [LARGE SCALE GENOMIC DNA]</scope>
    <source>
        <strain evidence="6 7">DSM 44223</strain>
    </source>
</reference>
<evidence type="ECO:0000256" key="3">
    <source>
        <dbReference type="ARBA" id="ARBA00023163"/>
    </source>
</evidence>
<dbReference type="Gene3D" id="1.10.357.10">
    <property type="entry name" value="Tetracycline Repressor, domain 2"/>
    <property type="match status" value="1"/>
</dbReference>
<keyword evidence="2 4" id="KW-0238">DNA-binding</keyword>
<keyword evidence="7" id="KW-1185">Reference proteome</keyword>
<protein>
    <recommendedName>
        <fullName evidence="5">HTH tetR-type domain-containing protein</fullName>
    </recommendedName>
</protein>
<evidence type="ECO:0000256" key="2">
    <source>
        <dbReference type="ARBA" id="ARBA00023125"/>
    </source>
</evidence>
<dbReference type="SUPFAM" id="SSF48498">
    <property type="entry name" value="Tetracyclin repressor-like, C-terminal domain"/>
    <property type="match status" value="1"/>
</dbReference>
<dbReference type="SUPFAM" id="SSF46689">
    <property type="entry name" value="Homeodomain-like"/>
    <property type="match status" value="1"/>
</dbReference>
<keyword evidence="3" id="KW-0804">Transcription</keyword>
<dbReference type="EMBL" id="MVIH01000011">
    <property type="protein sequence ID" value="ORB50233.1"/>
    <property type="molecule type" value="Genomic_DNA"/>
</dbReference>
<sequence>MARPPKFDRAEALRRAMHLFWEHGFEGASVNDLTEAMGISAPSLYAAFGDKQALYDAAVDLYELTAVVPPALEAATARAAFEMMLDRAVELYTRPGHPRGCFVIADPLLQQRRAVGRSAIADRLRQAQRAGDLDREVDVEALTDYIDMVLRGLSAKARDGASRKQLRAAADLALRAWPKRAKRRVPSSPP</sequence>
<gene>
    <name evidence="6" type="ORF">BST42_21060</name>
</gene>
<dbReference type="PANTHER" id="PTHR47506">
    <property type="entry name" value="TRANSCRIPTIONAL REGULATORY PROTEIN"/>
    <property type="match status" value="1"/>
</dbReference>
<feature type="domain" description="HTH tetR-type" evidence="5">
    <location>
        <begin position="6"/>
        <end position="66"/>
    </location>
</feature>
<proteinExistence type="predicted"/>
<name>A0A1X0IPI0_MYCRH</name>
<dbReference type="InterPro" id="IPR009057">
    <property type="entry name" value="Homeodomain-like_sf"/>
</dbReference>
<dbReference type="RefSeq" id="WP_083121255.1">
    <property type="nucleotide sequence ID" value="NZ_JACKUO010000034.1"/>
</dbReference>
<dbReference type="InterPro" id="IPR036271">
    <property type="entry name" value="Tet_transcr_reg_TetR-rel_C_sf"/>
</dbReference>
<accession>A0A1X0IPI0</accession>
<evidence type="ECO:0000259" key="5">
    <source>
        <dbReference type="PROSITE" id="PS50977"/>
    </source>
</evidence>
<dbReference type="GO" id="GO:0003677">
    <property type="term" value="F:DNA binding"/>
    <property type="evidence" value="ECO:0007669"/>
    <property type="project" value="UniProtKB-UniRule"/>
</dbReference>
<dbReference type="PANTHER" id="PTHR47506:SF1">
    <property type="entry name" value="HTH-TYPE TRANSCRIPTIONAL REGULATOR YJDC"/>
    <property type="match status" value="1"/>
</dbReference>
<keyword evidence="1" id="KW-0805">Transcription regulation</keyword>
<evidence type="ECO:0000313" key="6">
    <source>
        <dbReference type="EMBL" id="ORB50233.1"/>
    </source>
</evidence>